<evidence type="ECO:0000313" key="2">
    <source>
        <dbReference type="Proteomes" id="UP000095283"/>
    </source>
</evidence>
<accession>A0A1I7XE45</accession>
<feature type="transmembrane region" description="Helical" evidence="1">
    <location>
        <begin position="21"/>
        <end position="41"/>
    </location>
</feature>
<keyword evidence="2" id="KW-1185">Reference proteome</keyword>
<organism evidence="2 3">
    <name type="scientific">Heterorhabditis bacteriophora</name>
    <name type="common">Entomopathogenic nematode worm</name>
    <dbReference type="NCBI Taxonomy" id="37862"/>
    <lineage>
        <taxon>Eukaryota</taxon>
        <taxon>Metazoa</taxon>
        <taxon>Ecdysozoa</taxon>
        <taxon>Nematoda</taxon>
        <taxon>Chromadorea</taxon>
        <taxon>Rhabditida</taxon>
        <taxon>Rhabditina</taxon>
        <taxon>Rhabditomorpha</taxon>
        <taxon>Strongyloidea</taxon>
        <taxon>Heterorhabditidae</taxon>
        <taxon>Heterorhabditis</taxon>
    </lineage>
</organism>
<sequence length="480" mass="54041">MRFNLNIYIYIYIYIYSDPAYFFYNYTICTSCICFLFFTGLERNTVGKSPWNIVIFNTIALKGTSITISSNTDSHGNCSYSIEVLHFLKVDEQKHYYCYIQKKSDYLQTAYGFHSGTSDEYIFAGLTKNASIMSIFNGNWEANSFSMAEAQIRAINLNGTLEEPELLPISVESENCSYSYYTQVPECSAGIYGYQTQIRIPSTLKQQQQISVICQKPTSGRSSNVQINVMFLILYSANSSCGHGYESGGVCQCYKGWTGMDCRQPICDNGGIADGEICNCPWLHSGIRCGENPRGPIGLVSGLAFIVDTIGSYPSVYNSSITAIKEFVLGSHLNVSVIVVVDNASQKLASYNSVKQFESHIGDFERFRDLDSEVNLDGAFTRILKKFEHLKYKGNNLIFYVTQIGGILENRTNINILERQYNSTIIAIGMSDYKIPILDIVMEQLRVLTENVSTADNWYTAMMEMFRLSSESNYSTPTPR</sequence>
<protein>
    <submittedName>
        <fullName evidence="3">EGF-like domain-containing protein</fullName>
    </submittedName>
</protein>
<dbReference type="Proteomes" id="UP000095283">
    <property type="component" value="Unplaced"/>
</dbReference>
<dbReference type="AlphaFoldDB" id="A0A1I7XE45"/>
<reference evidence="3" key="1">
    <citation type="submission" date="2016-11" db="UniProtKB">
        <authorList>
            <consortium name="WormBaseParasite"/>
        </authorList>
    </citation>
    <scope>IDENTIFICATION</scope>
</reference>
<evidence type="ECO:0000313" key="3">
    <source>
        <dbReference type="WBParaSite" id="Hba_15806"/>
    </source>
</evidence>
<keyword evidence="1" id="KW-0812">Transmembrane</keyword>
<keyword evidence="1" id="KW-0472">Membrane</keyword>
<name>A0A1I7XE45_HETBA</name>
<evidence type="ECO:0000256" key="1">
    <source>
        <dbReference type="SAM" id="Phobius"/>
    </source>
</evidence>
<proteinExistence type="predicted"/>
<dbReference type="WBParaSite" id="Hba_15806">
    <property type="protein sequence ID" value="Hba_15806"/>
    <property type="gene ID" value="Hba_15806"/>
</dbReference>
<keyword evidence="1" id="KW-1133">Transmembrane helix</keyword>